<reference evidence="2" key="1">
    <citation type="submission" date="2018-12" db="EMBL/GenBank/DDBJ databases">
        <title>Tengunoibacter tsumagoiensis gen. nov., sp. nov., Dictyobacter kobayashii sp. nov., D. alpinus sp. nov., and D. joshuensis sp. nov. and description of Dictyobacteraceae fam. nov. within the order Ktedonobacterales isolated from Tengu-no-mugimeshi.</title>
        <authorList>
            <person name="Wang C.M."/>
            <person name="Zheng Y."/>
            <person name="Sakai Y."/>
            <person name="Toyoda A."/>
            <person name="Minakuchi Y."/>
            <person name="Abe K."/>
            <person name="Yokota A."/>
            <person name="Yabe S."/>
        </authorList>
    </citation>
    <scope>NUCLEOTIDE SEQUENCE [LARGE SCALE GENOMIC DNA]</scope>
    <source>
        <strain evidence="2">Uno16</strain>
    </source>
</reference>
<comment type="caution">
    <text evidence="1">The sequence shown here is derived from an EMBL/GenBank/DDBJ whole genome shotgun (WGS) entry which is preliminary data.</text>
</comment>
<evidence type="ECO:0000313" key="1">
    <source>
        <dbReference type="EMBL" id="GCE31900.1"/>
    </source>
</evidence>
<dbReference type="EMBL" id="BIFT01000002">
    <property type="protein sequence ID" value="GCE31900.1"/>
    <property type="molecule type" value="Genomic_DNA"/>
</dbReference>
<proteinExistence type="predicted"/>
<accession>A0A402BKQ5</accession>
<organism evidence="1 2">
    <name type="scientific">Dictyobacter alpinus</name>
    <dbReference type="NCBI Taxonomy" id="2014873"/>
    <lineage>
        <taxon>Bacteria</taxon>
        <taxon>Bacillati</taxon>
        <taxon>Chloroflexota</taxon>
        <taxon>Ktedonobacteria</taxon>
        <taxon>Ktedonobacterales</taxon>
        <taxon>Dictyobacteraceae</taxon>
        <taxon>Dictyobacter</taxon>
    </lineage>
</organism>
<keyword evidence="2" id="KW-1185">Reference proteome</keyword>
<dbReference type="Proteomes" id="UP000287171">
    <property type="component" value="Unassembled WGS sequence"/>
</dbReference>
<protein>
    <submittedName>
        <fullName evidence="1">Uncharacterized protein</fullName>
    </submittedName>
</protein>
<dbReference type="RefSeq" id="WP_126631815.1">
    <property type="nucleotide sequence ID" value="NZ_BIFT01000002.1"/>
</dbReference>
<dbReference type="AlphaFoldDB" id="A0A402BKQ5"/>
<name>A0A402BKQ5_9CHLR</name>
<evidence type="ECO:0000313" key="2">
    <source>
        <dbReference type="Proteomes" id="UP000287171"/>
    </source>
</evidence>
<sequence length="190" mass="22527">MSRYSHEHHVRAPQQSVLKWMEAFFHMRKCLSFDVFPLPEDSQEREALADAVNDDVLRYVIAPTDAQGWTILWAEYDEYNQDELMAYLSKQLHTTALYGHDNDQVCNERWIHFEDGFEVGSYWYLGREEDMWANFPELYPTPPGAMLLREAFAKQGRLYYHFNLYLAIGRSDWKLSLPLDQFRLVCIGME</sequence>
<gene>
    <name evidence="1" type="ORF">KDA_73840</name>
</gene>